<dbReference type="PANTHER" id="PTHR24235">
    <property type="entry name" value="NEUROPEPTIDE Y RECEPTOR"/>
    <property type="match status" value="1"/>
</dbReference>
<dbReference type="GO" id="GO:0005886">
    <property type="term" value="C:plasma membrane"/>
    <property type="evidence" value="ECO:0007669"/>
    <property type="project" value="TreeGrafter"/>
</dbReference>
<evidence type="ECO:0000256" key="1">
    <source>
        <dbReference type="ARBA" id="ARBA00004141"/>
    </source>
</evidence>
<gene>
    <name evidence="10" type="ORF">TELCIR_17576</name>
</gene>
<feature type="transmembrane region" description="Helical" evidence="8">
    <location>
        <begin position="183"/>
        <end position="207"/>
    </location>
</feature>
<evidence type="ECO:0000256" key="2">
    <source>
        <dbReference type="ARBA" id="ARBA00022692"/>
    </source>
</evidence>
<protein>
    <submittedName>
        <fullName evidence="10">7 transmembrane receptor</fullName>
    </submittedName>
</protein>
<evidence type="ECO:0000256" key="7">
    <source>
        <dbReference type="ARBA" id="ARBA00023224"/>
    </source>
</evidence>
<keyword evidence="6 10" id="KW-0675">Receptor</keyword>
<dbReference type="InterPro" id="IPR017452">
    <property type="entry name" value="GPCR_Rhodpsn_7TM"/>
</dbReference>
<evidence type="ECO:0000256" key="3">
    <source>
        <dbReference type="ARBA" id="ARBA00022989"/>
    </source>
</evidence>
<dbReference type="Pfam" id="PF00001">
    <property type="entry name" value="7tm_1"/>
    <property type="match status" value="1"/>
</dbReference>
<dbReference type="GO" id="GO:0042923">
    <property type="term" value="F:neuropeptide binding"/>
    <property type="evidence" value="ECO:0007669"/>
    <property type="project" value="TreeGrafter"/>
</dbReference>
<feature type="transmembrane region" description="Helical" evidence="8">
    <location>
        <begin position="6"/>
        <end position="23"/>
    </location>
</feature>
<keyword evidence="5 8" id="KW-0472">Membrane</keyword>
<dbReference type="PANTHER" id="PTHR24235:SF2">
    <property type="entry name" value="G-PROTEIN COUPLED RECEPTORS FAMILY 1 PROFILE DOMAIN-CONTAINING PROTEIN"/>
    <property type="match status" value="1"/>
</dbReference>
<dbReference type="GO" id="GO:0043005">
    <property type="term" value="C:neuron projection"/>
    <property type="evidence" value="ECO:0007669"/>
    <property type="project" value="TreeGrafter"/>
</dbReference>
<organism evidence="10 11">
    <name type="scientific">Teladorsagia circumcincta</name>
    <name type="common">Brown stomach worm</name>
    <name type="synonym">Ostertagia circumcincta</name>
    <dbReference type="NCBI Taxonomy" id="45464"/>
    <lineage>
        <taxon>Eukaryota</taxon>
        <taxon>Metazoa</taxon>
        <taxon>Ecdysozoa</taxon>
        <taxon>Nematoda</taxon>
        <taxon>Chromadorea</taxon>
        <taxon>Rhabditida</taxon>
        <taxon>Rhabditina</taxon>
        <taxon>Rhabditomorpha</taxon>
        <taxon>Strongyloidea</taxon>
        <taxon>Trichostrongylidae</taxon>
        <taxon>Teladorsagia</taxon>
    </lineage>
</organism>
<comment type="subcellular location">
    <subcellularLocation>
        <location evidence="1">Membrane</location>
        <topology evidence="1">Multi-pass membrane protein</topology>
    </subcellularLocation>
</comment>
<feature type="transmembrane region" description="Helical" evidence="8">
    <location>
        <begin position="30"/>
        <end position="50"/>
    </location>
</feature>
<evidence type="ECO:0000256" key="4">
    <source>
        <dbReference type="ARBA" id="ARBA00023040"/>
    </source>
</evidence>
<proteinExistence type="predicted"/>
<dbReference type="AlphaFoldDB" id="A0A2G9TSK4"/>
<feature type="non-terminal residue" evidence="10">
    <location>
        <position position="1"/>
    </location>
</feature>
<dbReference type="SUPFAM" id="SSF81321">
    <property type="entry name" value="Family A G protein-coupled receptor-like"/>
    <property type="match status" value="1"/>
</dbReference>
<feature type="domain" description="G-protein coupled receptors family 1 profile" evidence="9">
    <location>
        <begin position="1"/>
        <end position="204"/>
    </location>
</feature>
<accession>A0A2G9TSK4</accession>
<dbReference type="OrthoDB" id="9046662at2759"/>
<evidence type="ECO:0000259" key="9">
    <source>
        <dbReference type="PROSITE" id="PS50262"/>
    </source>
</evidence>
<sequence length="249" mass="28499">QLFVKSAFTLVYGLLFILGLVGNGGVKRQALAITLLIWLLSTLINVPYLLSYELVDGSYYVPKDSIPYCGKFCDETNWQSENSRRLYGTMVMLLQFVIPMSIITYCYFRILRKVSQDMIIQNVQFSASLSQKQRVDAISRKKKVNYILIGMVATFICCWLPLTAVNLVKDYKIEPAFLRAQPFLWPLMAHVIAMSLVVWNPVLFFWLTRKQKRSGLSKIINSSEVVSSFASRLGHSIRRMSGRNDSKID</sequence>
<name>A0A2G9TSK4_TELCI</name>
<dbReference type="Gene3D" id="1.20.1070.10">
    <property type="entry name" value="Rhodopsin 7-helix transmembrane proteins"/>
    <property type="match status" value="1"/>
</dbReference>
<dbReference type="PRINTS" id="PR00237">
    <property type="entry name" value="GPCRRHODOPSN"/>
</dbReference>
<keyword evidence="3 8" id="KW-1133">Transmembrane helix</keyword>
<dbReference type="Proteomes" id="UP000230423">
    <property type="component" value="Unassembled WGS sequence"/>
</dbReference>
<evidence type="ECO:0000256" key="8">
    <source>
        <dbReference type="SAM" id="Phobius"/>
    </source>
</evidence>
<evidence type="ECO:0000313" key="11">
    <source>
        <dbReference type="Proteomes" id="UP000230423"/>
    </source>
</evidence>
<feature type="non-terminal residue" evidence="10">
    <location>
        <position position="249"/>
    </location>
</feature>
<keyword evidence="2 8" id="KW-0812">Transmembrane</keyword>
<dbReference type="PROSITE" id="PS50262">
    <property type="entry name" value="G_PROTEIN_RECEP_F1_2"/>
    <property type="match status" value="1"/>
</dbReference>
<keyword evidence="11" id="KW-1185">Reference proteome</keyword>
<reference evidence="10 11" key="1">
    <citation type="submission" date="2015-09" db="EMBL/GenBank/DDBJ databases">
        <title>Draft genome of the parasitic nematode Teladorsagia circumcincta isolate WARC Sus (inbred).</title>
        <authorList>
            <person name="Mitreva M."/>
        </authorList>
    </citation>
    <scope>NUCLEOTIDE SEQUENCE [LARGE SCALE GENOMIC DNA]</scope>
    <source>
        <strain evidence="10 11">S</strain>
    </source>
</reference>
<dbReference type="EMBL" id="KZ354548">
    <property type="protein sequence ID" value="PIO60917.1"/>
    <property type="molecule type" value="Genomic_DNA"/>
</dbReference>
<feature type="transmembrane region" description="Helical" evidence="8">
    <location>
        <begin position="144"/>
        <end position="163"/>
    </location>
</feature>
<evidence type="ECO:0000313" key="10">
    <source>
        <dbReference type="EMBL" id="PIO60917.1"/>
    </source>
</evidence>
<dbReference type="GO" id="GO:0008188">
    <property type="term" value="F:neuropeptide receptor activity"/>
    <property type="evidence" value="ECO:0007669"/>
    <property type="project" value="TreeGrafter"/>
</dbReference>
<evidence type="ECO:0000256" key="6">
    <source>
        <dbReference type="ARBA" id="ARBA00023170"/>
    </source>
</evidence>
<evidence type="ECO:0000256" key="5">
    <source>
        <dbReference type="ARBA" id="ARBA00023136"/>
    </source>
</evidence>
<feature type="transmembrane region" description="Helical" evidence="8">
    <location>
        <begin position="86"/>
        <end position="108"/>
    </location>
</feature>
<keyword evidence="7" id="KW-0807">Transducer</keyword>
<dbReference type="InterPro" id="IPR000276">
    <property type="entry name" value="GPCR_Rhodpsn"/>
</dbReference>
<keyword evidence="4" id="KW-0297">G-protein coupled receptor</keyword>